<dbReference type="Proteomes" id="UP000236161">
    <property type="component" value="Unassembled WGS sequence"/>
</dbReference>
<name>A0A2H9ZZU2_9ASPA</name>
<keyword evidence="1" id="KW-0472">Membrane</keyword>
<evidence type="ECO:0000313" key="3">
    <source>
        <dbReference type="Proteomes" id="UP000236161"/>
    </source>
</evidence>
<feature type="transmembrane region" description="Helical" evidence="1">
    <location>
        <begin position="71"/>
        <end position="92"/>
    </location>
</feature>
<protein>
    <submittedName>
        <fullName evidence="2">Uncharacterized protein</fullName>
    </submittedName>
</protein>
<accession>A0A2H9ZZU2</accession>
<dbReference type="EMBL" id="KZ452118">
    <property type="protein sequence ID" value="PKA48829.1"/>
    <property type="molecule type" value="Genomic_DNA"/>
</dbReference>
<reference evidence="2 3" key="1">
    <citation type="journal article" date="2017" name="Nature">
        <title>The Apostasia genome and the evolution of orchids.</title>
        <authorList>
            <person name="Zhang G.Q."/>
            <person name="Liu K.W."/>
            <person name="Li Z."/>
            <person name="Lohaus R."/>
            <person name="Hsiao Y.Y."/>
            <person name="Niu S.C."/>
            <person name="Wang J.Y."/>
            <person name="Lin Y.C."/>
            <person name="Xu Q."/>
            <person name="Chen L.J."/>
            <person name="Yoshida K."/>
            <person name="Fujiwara S."/>
            <person name="Wang Z.W."/>
            <person name="Zhang Y.Q."/>
            <person name="Mitsuda N."/>
            <person name="Wang M."/>
            <person name="Liu G.H."/>
            <person name="Pecoraro L."/>
            <person name="Huang H.X."/>
            <person name="Xiao X.J."/>
            <person name="Lin M."/>
            <person name="Wu X.Y."/>
            <person name="Wu W.L."/>
            <person name="Chen Y.Y."/>
            <person name="Chang S.B."/>
            <person name="Sakamoto S."/>
            <person name="Ohme-Takagi M."/>
            <person name="Yagi M."/>
            <person name="Zeng S.J."/>
            <person name="Shen C.Y."/>
            <person name="Yeh C.M."/>
            <person name="Luo Y.B."/>
            <person name="Tsai W.C."/>
            <person name="Van de Peer Y."/>
            <person name="Liu Z.J."/>
        </authorList>
    </citation>
    <scope>NUCLEOTIDE SEQUENCE [LARGE SCALE GENOMIC DNA]</scope>
    <source>
        <strain evidence="3">cv. Shenzhen</strain>
        <tissue evidence="2">Stem</tissue>
    </source>
</reference>
<organism evidence="2 3">
    <name type="scientific">Apostasia shenzhenica</name>
    <dbReference type="NCBI Taxonomy" id="1088818"/>
    <lineage>
        <taxon>Eukaryota</taxon>
        <taxon>Viridiplantae</taxon>
        <taxon>Streptophyta</taxon>
        <taxon>Embryophyta</taxon>
        <taxon>Tracheophyta</taxon>
        <taxon>Spermatophyta</taxon>
        <taxon>Magnoliopsida</taxon>
        <taxon>Liliopsida</taxon>
        <taxon>Asparagales</taxon>
        <taxon>Orchidaceae</taxon>
        <taxon>Apostasioideae</taxon>
        <taxon>Apostasia</taxon>
    </lineage>
</organism>
<proteinExistence type="predicted"/>
<sequence>MSPYRLVYGKACHLPVEIEHKAMWAIKELNSNFKEIGIERKLQLNELEELRLEAYMNSNIYKERTKMNSELCLRALGLRIWAIGFTLHALGFKL</sequence>
<keyword evidence="3" id="KW-1185">Reference proteome</keyword>
<keyword evidence="1" id="KW-0812">Transmembrane</keyword>
<dbReference type="AlphaFoldDB" id="A0A2H9ZZU2"/>
<dbReference type="OrthoDB" id="1430219at2759"/>
<keyword evidence="1" id="KW-1133">Transmembrane helix</keyword>
<gene>
    <name evidence="2" type="ORF">AXF42_Ash021252</name>
</gene>
<evidence type="ECO:0000313" key="2">
    <source>
        <dbReference type="EMBL" id="PKA48829.1"/>
    </source>
</evidence>
<evidence type="ECO:0000256" key="1">
    <source>
        <dbReference type="SAM" id="Phobius"/>
    </source>
</evidence>